<dbReference type="Gene3D" id="2.20.200.10">
    <property type="entry name" value="Outer membrane efflux proteins (OEP)"/>
    <property type="match status" value="1"/>
</dbReference>
<keyword evidence="2" id="KW-0472">Membrane</keyword>
<organism evidence="3 4">
    <name type="scientific">Novosphingobium mangrovi</name>
    <name type="common">ex Hu et al. 2023</name>
    <dbReference type="NCBI Taxonomy" id="2930094"/>
    <lineage>
        <taxon>Bacteria</taxon>
        <taxon>Pseudomonadati</taxon>
        <taxon>Pseudomonadota</taxon>
        <taxon>Alphaproteobacteria</taxon>
        <taxon>Sphingomonadales</taxon>
        <taxon>Sphingomonadaceae</taxon>
        <taxon>Novosphingobium</taxon>
    </lineage>
</organism>
<dbReference type="RefSeq" id="WP_243799153.1">
    <property type="nucleotide sequence ID" value="NZ_JALHAT010000011.1"/>
</dbReference>
<keyword evidence="2" id="KW-0812">Transmembrane</keyword>
<dbReference type="Pfam" id="PF02321">
    <property type="entry name" value="OEP"/>
    <property type="match status" value="2"/>
</dbReference>
<evidence type="ECO:0000313" key="3">
    <source>
        <dbReference type="EMBL" id="MCJ1960730.1"/>
    </source>
</evidence>
<keyword evidence="2" id="KW-0732">Signal</keyword>
<reference evidence="3" key="1">
    <citation type="submission" date="2022-03" db="EMBL/GenBank/DDBJ databases">
        <title>Identification of a novel bacterium isolated from mangrove sediments.</title>
        <authorList>
            <person name="Pan X."/>
        </authorList>
    </citation>
    <scope>NUCLEOTIDE SEQUENCE</scope>
    <source>
        <strain evidence="3">B2637</strain>
    </source>
</reference>
<comment type="caution">
    <text evidence="3">The sequence shown here is derived from an EMBL/GenBank/DDBJ whole genome shotgun (WGS) entry which is preliminary data.</text>
</comment>
<keyword evidence="2" id="KW-0449">Lipoprotein</keyword>
<dbReference type="PROSITE" id="PS51257">
    <property type="entry name" value="PROKAR_LIPOPROTEIN"/>
    <property type="match status" value="1"/>
</dbReference>
<dbReference type="InterPro" id="IPR010131">
    <property type="entry name" value="MdtP/NodT-like"/>
</dbReference>
<gene>
    <name evidence="3" type="ORF">MTR65_08570</name>
</gene>
<accession>A0ABT0AC00</accession>
<dbReference type="Proteomes" id="UP001162802">
    <property type="component" value="Unassembled WGS sequence"/>
</dbReference>
<dbReference type="PANTHER" id="PTHR30203:SF21">
    <property type="entry name" value="OUTER MEMBRANE COMPONENT OF MULTIDRUG EFFLUX PUMP-RELATED"/>
    <property type="match status" value="1"/>
</dbReference>
<proteinExistence type="inferred from homology"/>
<comment type="subcellular location">
    <subcellularLocation>
        <location evidence="2">Cell membrane</location>
        <topology evidence="2">Lipid-anchor</topology>
    </subcellularLocation>
</comment>
<dbReference type="EMBL" id="JALHAT010000011">
    <property type="protein sequence ID" value="MCJ1960730.1"/>
    <property type="molecule type" value="Genomic_DNA"/>
</dbReference>
<keyword evidence="4" id="KW-1185">Reference proteome</keyword>
<dbReference type="NCBIfam" id="TIGR01845">
    <property type="entry name" value="outer_NodT"/>
    <property type="match status" value="1"/>
</dbReference>
<dbReference type="PANTHER" id="PTHR30203">
    <property type="entry name" value="OUTER MEMBRANE CATION EFFLUX PROTEIN"/>
    <property type="match status" value="1"/>
</dbReference>
<sequence>MRTLRSYVAVGALGLALAGCATAGPDYTPPEQSVANTPAAQGAFDAGDDAAFAQADLPDHWWRLYEDPRLDALVEEALSANADLRAAEENVLRADGVVREQAGEYGFGTELAGSVQQERNYSLRSANTNLPGVLTGTFGLSVTYPLDLHGKIKRGIEASLADRAAREAARDTVRTTVAAATARAYANVCASNYQIATVKKVVRLQEETLDATKRLQKGGRGTSFDVSRAQTAVDASRANLPALYARRKGALYLLATLLGKAPADYPRDVENCASLPRLSRPLPIGDGAALIRRRPDIREAERMIAADTARIGVVTADLYPSISLAGGIMAFNQAKNLPKQESLSFGLGPLLSWSWPYQSQVRARIDQANSQVRGDIARFDATVLEALRSAETSLDEYARGRERAAALGKAADSAGVSAAQANKLFRFGRADFLSLLTAQRELASAEVSHAAAEAALVDNQIAVFLALGGGWQRDADEKAAAAQAAADASQAPGTSKAN</sequence>
<dbReference type="SUPFAM" id="SSF56954">
    <property type="entry name" value="Outer membrane efflux proteins (OEP)"/>
    <property type="match status" value="1"/>
</dbReference>
<evidence type="ECO:0000256" key="2">
    <source>
        <dbReference type="RuleBase" id="RU362097"/>
    </source>
</evidence>
<keyword evidence="2" id="KW-1134">Transmembrane beta strand</keyword>
<feature type="signal peptide" evidence="2">
    <location>
        <begin position="1"/>
        <end position="23"/>
    </location>
</feature>
<protein>
    <submittedName>
        <fullName evidence="3">TolC family protein</fullName>
    </submittedName>
</protein>
<feature type="chain" id="PRO_5044966977" evidence="2">
    <location>
        <begin position="24"/>
        <end position="498"/>
    </location>
</feature>
<evidence type="ECO:0000256" key="1">
    <source>
        <dbReference type="ARBA" id="ARBA00007613"/>
    </source>
</evidence>
<keyword evidence="2" id="KW-0564">Palmitate</keyword>
<dbReference type="Gene3D" id="1.20.1600.10">
    <property type="entry name" value="Outer membrane efflux proteins (OEP)"/>
    <property type="match status" value="1"/>
</dbReference>
<comment type="similarity">
    <text evidence="1 2">Belongs to the outer membrane factor (OMF) (TC 1.B.17) family.</text>
</comment>
<evidence type="ECO:0000313" key="4">
    <source>
        <dbReference type="Proteomes" id="UP001162802"/>
    </source>
</evidence>
<name>A0ABT0AC00_9SPHN</name>
<dbReference type="InterPro" id="IPR003423">
    <property type="entry name" value="OMP_efflux"/>
</dbReference>